<organism evidence="2 3">
    <name type="scientific">Amycolatopsis plumensis</name>
    <dbReference type="NCBI Taxonomy" id="236508"/>
    <lineage>
        <taxon>Bacteria</taxon>
        <taxon>Bacillati</taxon>
        <taxon>Actinomycetota</taxon>
        <taxon>Actinomycetes</taxon>
        <taxon>Pseudonocardiales</taxon>
        <taxon>Pseudonocardiaceae</taxon>
        <taxon>Amycolatopsis</taxon>
    </lineage>
</organism>
<evidence type="ECO:0000313" key="3">
    <source>
        <dbReference type="Proteomes" id="UP001589535"/>
    </source>
</evidence>
<protein>
    <recommendedName>
        <fullName evidence="4">Orc1-like AAA ATPase domain-containing protein</fullName>
    </recommendedName>
</protein>
<keyword evidence="3" id="KW-1185">Reference proteome</keyword>
<dbReference type="InterPro" id="IPR036388">
    <property type="entry name" value="WH-like_DNA-bd_sf"/>
</dbReference>
<dbReference type="Proteomes" id="UP001589535">
    <property type="component" value="Unassembled WGS sequence"/>
</dbReference>
<dbReference type="InterPro" id="IPR036390">
    <property type="entry name" value="WH_DNA-bd_sf"/>
</dbReference>
<dbReference type="InterPro" id="IPR027417">
    <property type="entry name" value="P-loop_NTPase"/>
</dbReference>
<evidence type="ECO:0008006" key="4">
    <source>
        <dbReference type="Google" id="ProtNLM"/>
    </source>
</evidence>
<dbReference type="Gene3D" id="3.40.50.300">
    <property type="entry name" value="P-loop containing nucleotide triphosphate hydrolases"/>
    <property type="match status" value="1"/>
</dbReference>
<evidence type="ECO:0000256" key="1">
    <source>
        <dbReference type="SAM" id="MobiDB-lite"/>
    </source>
</evidence>
<reference evidence="2 3" key="1">
    <citation type="submission" date="2024-09" db="EMBL/GenBank/DDBJ databases">
        <authorList>
            <person name="Sun Q."/>
            <person name="Mori K."/>
        </authorList>
    </citation>
    <scope>NUCLEOTIDE SEQUENCE [LARGE SCALE GENOMIC DNA]</scope>
    <source>
        <strain evidence="2 3">JCM 13852</strain>
    </source>
</reference>
<dbReference type="SUPFAM" id="SSF46785">
    <property type="entry name" value="Winged helix' DNA-binding domain"/>
    <property type="match status" value="1"/>
</dbReference>
<dbReference type="EMBL" id="JBHMBK010000025">
    <property type="protein sequence ID" value="MFB9688326.1"/>
    <property type="molecule type" value="Genomic_DNA"/>
</dbReference>
<comment type="caution">
    <text evidence="2">The sequence shown here is derived from an EMBL/GenBank/DDBJ whole genome shotgun (WGS) entry which is preliminary data.</text>
</comment>
<feature type="compositionally biased region" description="Polar residues" evidence="1">
    <location>
        <begin position="1"/>
        <end position="12"/>
    </location>
</feature>
<evidence type="ECO:0000313" key="2">
    <source>
        <dbReference type="EMBL" id="MFB9688326.1"/>
    </source>
</evidence>
<sequence>MWQEFGFQQSPYATEPVPPTREGDHILVGREAEISMLESRILAGGNHPTLEGDNGVGKTSLLSVTCYRLRNAFESGQSSKLFIPLKNFFQPTSAQSVDEFIKKVYFEVASTIVDEFDSLKQHAAKVPNVADVKAWLRSPLISSLGGSASLAGFGAGFTRGRSSNGSEGFSEAGFRSTIDVWLRELFPSTQAGGFICVIDNLELLETTQEARKLLEEVRDPLFNRRGLRWILCGARGIVRTSVSSPRLEGRISDPIDIAPLSDSAIAAAIERRIASCRSPIDAVAPVGSTTFTQLYEILNRNLRNAFKYAEDFSLWLKDEGAISQDAVEYARLFEVWLTMQADKHRAQTELGNTAWQVFDNLAGRGGSCSPSDFPAFGFKTTAAMRAHIRNLERENLVFTMVNDDTDKRRKTIVMTPRGWLVRYARNGYRAPGEDPAGLHGTSSQAS</sequence>
<dbReference type="Gene3D" id="1.10.10.10">
    <property type="entry name" value="Winged helix-like DNA-binding domain superfamily/Winged helix DNA-binding domain"/>
    <property type="match status" value="1"/>
</dbReference>
<dbReference type="RefSeq" id="WP_378200174.1">
    <property type="nucleotide sequence ID" value="NZ_JBHMBK010000025.1"/>
</dbReference>
<feature type="region of interest" description="Disordered" evidence="1">
    <location>
        <begin position="1"/>
        <end position="21"/>
    </location>
</feature>
<name>A0ABV5UAD3_9PSEU</name>
<accession>A0ABV5UAD3</accession>
<gene>
    <name evidence="2" type="ORF">ACFFTO_29465</name>
</gene>
<dbReference type="SUPFAM" id="SSF52540">
    <property type="entry name" value="P-loop containing nucleoside triphosphate hydrolases"/>
    <property type="match status" value="1"/>
</dbReference>
<proteinExistence type="predicted"/>